<evidence type="ECO:0000256" key="2">
    <source>
        <dbReference type="SAM" id="SignalP"/>
    </source>
</evidence>
<evidence type="ECO:0000313" key="3">
    <source>
        <dbReference type="EMBL" id="KAL0958041.1"/>
    </source>
</evidence>
<name>A0ABR3JR63_9AGAR</name>
<proteinExistence type="predicted"/>
<organism evidence="3 4">
    <name type="scientific">Hohenbuehelia grisea</name>
    <dbReference type="NCBI Taxonomy" id="104357"/>
    <lineage>
        <taxon>Eukaryota</taxon>
        <taxon>Fungi</taxon>
        <taxon>Dikarya</taxon>
        <taxon>Basidiomycota</taxon>
        <taxon>Agaricomycotina</taxon>
        <taxon>Agaricomycetes</taxon>
        <taxon>Agaricomycetidae</taxon>
        <taxon>Agaricales</taxon>
        <taxon>Pleurotineae</taxon>
        <taxon>Pleurotaceae</taxon>
        <taxon>Hohenbuehelia</taxon>
    </lineage>
</organism>
<evidence type="ECO:0000256" key="1">
    <source>
        <dbReference type="SAM" id="MobiDB-lite"/>
    </source>
</evidence>
<feature type="region of interest" description="Disordered" evidence="1">
    <location>
        <begin position="148"/>
        <end position="217"/>
    </location>
</feature>
<sequence length="217" mass="22680">MQFSSFFVAFVACAISPVLAAAAPEPAGERRLLNVFNPPNESETTRSFTGEFNRPSNLASKVESIISRLQDKADSLTTKTFQFPSQTVIATPTSFSSISLPSILPSVTETESGDTILPSDIAAPDASLSVSVSGSVGVGVGSEERRRSFFGNPFVGPGRDGRSGRGGFRHSRSSSFSQTETQTDTSEPATFTDNSSATDTASSAAAEETGSDGSNDE</sequence>
<feature type="compositionally biased region" description="Polar residues" evidence="1">
    <location>
        <begin position="178"/>
        <end position="188"/>
    </location>
</feature>
<gene>
    <name evidence="3" type="ORF">HGRIS_000217</name>
</gene>
<evidence type="ECO:0000313" key="4">
    <source>
        <dbReference type="Proteomes" id="UP001556367"/>
    </source>
</evidence>
<feature type="chain" id="PRO_5045319674" evidence="2">
    <location>
        <begin position="23"/>
        <end position="217"/>
    </location>
</feature>
<dbReference type="Proteomes" id="UP001556367">
    <property type="component" value="Unassembled WGS sequence"/>
</dbReference>
<comment type="caution">
    <text evidence="3">The sequence shown here is derived from an EMBL/GenBank/DDBJ whole genome shotgun (WGS) entry which is preliminary data.</text>
</comment>
<feature type="signal peptide" evidence="2">
    <location>
        <begin position="1"/>
        <end position="22"/>
    </location>
</feature>
<feature type="compositionally biased region" description="Low complexity" evidence="1">
    <location>
        <begin position="189"/>
        <end position="217"/>
    </location>
</feature>
<reference evidence="4" key="1">
    <citation type="submission" date="2024-06" db="EMBL/GenBank/DDBJ databases">
        <title>Multi-omics analyses provide insights into the biosynthesis of the anticancer antibiotic pleurotin in Hohenbuehelia grisea.</title>
        <authorList>
            <person name="Weaver J.A."/>
            <person name="Alberti F."/>
        </authorList>
    </citation>
    <scope>NUCLEOTIDE SEQUENCE [LARGE SCALE GENOMIC DNA]</scope>
    <source>
        <strain evidence="4">T-177</strain>
    </source>
</reference>
<dbReference type="EMBL" id="JASNQZ010000004">
    <property type="protein sequence ID" value="KAL0958041.1"/>
    <property type="molecule type" value="Genomic_DNA"/>
</dbReference>
<protein>
    <submittedName>
        <fullName evidence="3">Uncharacterized protein</fullName>
    </submittedName>
</protein>
<accession>A0ABR3JR63</accession>
<keyword evidence="4" id="KW-1185">Reference proteome</keyword>
<keyword evidence="2" id="KW-0732">Signal</keyword>